<name>A0ABC7ZIH9_MYCGT</name>
<organism evidence="16 17">
    <name type="scientific">Mycoplasmoides genitalium M6320</name>
    <dbReference type="NCBI Taxonomy" id="662945"/>
    <lineage>
        <taxon>Bacteria</taxon>
        <taxon>Bacillati</taxon>
        <taxon>Mycoplasmatota</taxon>
        <taxon>Mycoplasmoidales</taxon>
        <taxon>Mycoplasmoidaceae</taxon>
        <taxon>Mycoplasmoides</taxon>
    </lineage>
</organism>
<dbReference type="InterPro" id="IPR002125">
    <property type="entry name" value="CMP_dCMP_dom"/>
</dbReference>
<dbReference type="GO" id="GO:0005737">
    <property type="term" value="C:cytoplasm"/>
    <property type="evidence" value="ECO:0007669"/>
    <property type="project" value="UniProtKB-ARBA"/>
</dbReference>
<keyword evidence="7 14" id="KW-0378">Hydrolase</keyword>
<dbReference type="EMBL" id="CP003772">
    <property type="protein sequence ID" value="AFQ03844.1"/>
    <property type="molecule type" value="Genomic_DNA"/>
</dbReference>
<reference evidence="16 17" key="1">
    <citation type="journal article" date="2012" name="J. Bacteriol.">
        <title>Draft Genome Sequences of Four Axenic Mycoplasma genitalium Strains Isolated from Denmark, Japan, and Australia.</title>
        <authorList>
            <person name="McGowin C.L."/>
            <person name="Ma L."/>
            <person name="Jensen J.S."/>
            <person name="Mancuso M.M."/>
            <person name="Hamasuna R."/>
            <person name="Adegboye D."/>
            <person name="Martin D.H."/>
        </authorList>
    </citation>
    <scope>NUCLEOTIDE SEQUENCE [LARGE SCALE GENOMIC DNA]</scope>
    <source>
        <strain evidence="16 17">M6320</strain>
    </source>
</reference>
<feature type="active site" description="Proton donor" evidence="12">
    <location>
        <position position="56"/>
    </location>
</feature>
<evidence type="ECO:0000256" key="5">
    <source>
        <dbReference type="ARBA" id="ARBA00018266"/>
    </source>
</evidence>
<dbReference type="PROSITE" id="PS51747">
    <property type="entry name" value="CYT_DCMP_DEAMINASES_2"/>
    <property type="match status" value="1"/>
</dbReference>
<dbReference type="AlphaFoldDB" id="A0ABC7ZIH9"/>
<dbReference type="PROSITE" id="PS00903">
    <property type="entry name" value="CYT_DCMP_DEAMINASES_1"/>
    <property type="match status" value="1"/>
</dbReference>
<dbReference type="PANTHER" id="PTHR11644">
    <property type="entry name" value="CYTIDINE DEAMINASE"/>
    <property type="match status" value="1"/>
</dbReference>
<dbReference type="InterPro" id="IPR006262">
    <property type="entry name" value="Cyt_deam_tetra"/>
</dbReference>
<evidence type="ECO:0000256" key="13">
    <source>
        <dbReference type="PIRSR" id="PIRSR606262-3"/>
    </source>
</evidence>
<evidence type="ECO:0000256" key="10">
    <source>
        <dbReference type="ARBA" id="ARBA00049252"/>
    </source>
</evidence>
<dbReference type="SUPFAM" id="SSF53927">
    <property type="entry name" value="Cytidine deaminase-like"/>
    <property type="match status" value="1"/>
</dbReference>
<evidence type="ECO:0000256" key="12">
    <source>
        <dbReference type="PIRSR" id="PIRSR606262-1"/>
    </source>
</evidence>
<evidence type="ECO:0000256" key="6">
    <source>
        <dbReference type="ARBA" id="ARBA00022723"/>
    </source>
</evidence>
<dbReference type="NCBIfam" id="TIGR01354">
    <property type="entry name" value="cyt_deam_tetra"/>
    <property type="match status" value="1"/>
</dbReference>
<comment type="function">
    <text evidence="2 14">This enzyme scavenges exogenous and endogenous cytidine and 2'-deoxycytidine for UMP synthesis.</text>
</comment>
<protein>
    <recommendedName>
        <fullName evidence="5 14">Cytidine deaminase</fullName>
        <ecNumber evidence="4 14">3.5.4.5</ecNumber>
    </recommendedName>
    <alternativeName>
        <fullName evidence="9 14">Cytidine aminohydrolase</fullName>
    </alternativeName>
</protein>
<dbReference type="GO" id="GO:0042802">
    <property type="term" value="F:identical protein binding"/>
    <property type="evidence" value="ECO:0007669"/>
    <property type="project" value="UniProtKB-ARBA"/>
</dbReference>
<evidence type="ECO:0000256" key="2">
    <source>
        <dbReference type="ARBA" id="ARBA00003949"/>
    </source>
</evidence>
<evidence type="ECO:0000313" key="17">
    <source>
        <dbReference type="Proteomes" id="UP000005254"/>
    </source>
</evidence>
<sequence>MKVNLEWIIKQLQMIVKRAYTPFSNFKVACMIIANNQTFFGVNIENSSFPVTLCAERSAIASMVTSGHRKIDYVFVYFNTKNKSNSPCGMCRQNLLEFSHQKTKLFCIDNDSSYKQFSIDELLMNGFKKS</sequence>
<evidence type="ECO:0000313" key="16">
    <source>
        <dbReference type="EMBL" id="AFQ03844.1"/>
    </source>
</evidence>
<comment type="catalytic activity">
    <reaction evidence="10 14">
        <text>2'-deoxycytidine + H2O + H(+) = 2'-deoxyuridine + NH4(+)</text>
        <dbReference type="Rhea" id="RHEA:13433"/>
        <dbReference type="ChEBI" id="CHEBI:15377"/>
        <dbReference type="ChEBI" id="CHEBI:15378"/>
        <dbReference type="ChEBI" id="CHEBI:15698"/>
        <dbReference type="ChEBI" id="CHEBI:16450"/>
        <dbReference type="ChEBI" id="CHEBI:28938"/>
        <dbReference type="EC" id="3.5.4.5"/>
    </reaction>
</comment>
<dbReference type="CDD" id="cd01283">
    <property type="entry name" value="cytidine_deaminase"/>
    <property type="match status" value="1"/>
</dbReference>
<dbReference type="GO" id="GO:0055086">
    <property type="term" value="P:nucleobase-containing small molecule metabolic process"/>
    <property type="evidence" value="ECO:0007669"/>
    <property type="project" value="UniProtKB-ARBA"/>
</dbReference>
<accession>A0ABC7ZIH9</accession>
<dbReference type="InterPro" id="IPR050202">
    <property type="entry name" value="Cyt/Deoxycyt_deaminase"/>
</dbReference>
<feature type="binding site" evidence="13">
    <location>
        <position position="88"/>
    </location>
    <ligand>
        <name>Zn(2+)</name>
        <dbReference type="ChEBI" id="CHEBI:29105"/>
        <note>catalytic</note>
    </ligand>
</feature>
<feature type="binding site" evidence="13">
    <location>
        <position position="91"/>
    </location>
    <ligand>
        <name>Zn(2+)</name>
        <dbReference type="ChEBI" id="CHEBI:29105"/>
        <note>catalytic</note>
    </ligand>
</feature>
<evidence type="ECO:0000259" key="15">
    <source>
        <dbReference type="PROSITE" id="PS51747"/>
    </source>
</evidence>
<dbReference type="RefSeq" id="WP_010869308.1">
    <property type="nucleotide sequence ID" value="NC_018497.1"/>
</dbReference>
<comment type="catalytic activity">
    <reaction evidence="11 14">
        <text>cytidine + H2O + H(+) = uridine + NH4(+)</text>
        <dbReference type="Rhea" id="RHEA:16069"/>
        <dbReference type="ChEBI" id="CHEBI:15377"/>
        <dbReference type="ChEBI" id="CHEBI:15378"/>
        <dbReference type="ChEBI" id="CHEBI:16704"/>
        <dbReference type="ChEBI" id="CHEBI:17562"/>
        <dbReference type="ChEBI" id="CHEBI:28938"/>
        <dbReference type="EC" id="3.5.4.5"/>
    </reaction>
</comment>
<keyword evidence="6 13" id="KW-0479">Metal-binding</keyword>
<evidence type="ECO:0000256" key="3">
    <source>
        <dbReference type="ARBA" id="ARBA00006576"/>
    </source>
</evidence>
<dbReference type="PANTHER" id="PTHR11644:SF2">
    <property type="entry name" value="CYTIDINE DEAMINASE"/>
    <property type="match status" value="1"/>
</dbReference>
<proteinExistence type="inferred from homology"/>
<evidence type="ECO:0000256" key="4">
    <source>
        <dbReference type="ARBA" id="ARBA00012783"/>
    </source>
</evidence>
<dbReference type="SMR" id="A0ABC7ZIH9"/>
<feature type="binding site" evidence="13">
    <location>
        <position position="54"/>
    </location>
    <ligand>
        <name>Zn(2+)</name>
        <dbReference type="ChEBI" id="CHEBI:29105"/>
        <note>catalytic</note>
    </ligand>
</feature>
<evidence type="ECO:0000256" key="7">
    <source>
        <dbReference type="ARBA" id="ARBA00022801"/>
    </source>
</evidence>
<dbReference type="InterPro" id="IPR016193">
    <property type="entry name" value="Cytidine_deaminase-like"/>
</dbReference>
<comment type="cofactor">
    <cofactor evidence="1 13 14">
        <name>Zn(2+)</name>
        <dbReference type="ChEBI" id="CHEBI:29105"/>
    </cofactor>
</comment>
<dbReference type="GO" id="GO:0008270">
    <property type="term" value="F:zinc ion binding"/>
    <property type="evidence" value="ECO:0007669"/>
    <property type="project" value="UniProtKB-UniRule"/>
</dbReference>
<evidence type="ECO:0000256" key="11">
    <source>
        <dbReference type="ARBA" id="ARBA00049558"/>
    </source>
</evidence>
<evidence type="ECO:0000256" key="1">
    <source>
        <dbReference type="ARBA" id="ARBA00001947"/>
    </source>
</evidence>
<dbReference type="KEGG" id="mgx:CM1_00260"/>
<dbReference type="NCBIfam" id="NF004064">
    <property type="entry name" value="PRK05578.1"/>
    <property type="match status" value="1"/>
</dbReference>
<evidence type="ECO:0000256" key="8">
    <source>
        <dbReference type="ARBA" id="ARBA00022833"/>
    </source>
</evidence>
<keyword evidence="8 13" id="KW-0862">Zinc</keyword>
<dbReference type="GeneID" id="99646861"/>
<gene>
    <name evidence="16" type="ORF">CM1_00260</name>
</gene>
<evidence type="ECO:0000256" key="14">
    <source>
        <dbReference type="RuleBase" id="RU364006"/>
    </source>
</evidence>
<dbReference type="GO" id="GO:0004126">
    <property type="term" value="F:cytidine deaminase activity"/>
    <property type="evidence" value="ECO:0007669"/>
    <property type="project" value="UniProtKB-UniRule"/>
</dbReference>
<evidence type="ECO:0000256" key="9">
    <source>
        <dbReference type="ARBA" id="ARBA00032005"/>
    </source>
</evidence>
<feature type="domain" description="CMP/dCMP-type deaminase" evidence="15">
    <location>
        <begin position="3"/>
        <end position="130"/>
    </location>
</feature>
<dbReference type="GO" id="GO:0072527">
    <property type="term" value="P:pyrimidine-containing compound metabolic process"/>
    <property type="evidence" value="ECO:0007669"/>
    <property type="project" value="UniProtKB-ARBA"/>
</dbReference>
<dbReference type="InterPro" id="IPR016192">
    <property type="entry name" value="APOBEC/CMP_deaminase_Zn-bd"/>
</dbReference>
<comment type="similarity">
    <text evidence="3 14">Belongs to the cytidine and deoxycytidylate deaminase family.</text>
</comment>
<dbReference type="EC" id="3.5.4.5" evidence="4 14"/>
<dbReference type="Pfam" id="PF00383">
    <property type="entry name" value="dCMP_cyt_deam_1"/>
    <property type="match status" value="1"/>
</dbReference>
<dbReference type="Gene3D" id="3.40.140.10">
    <property type="entry name" value="Cytidine Deaminase, domain 2"/>
    <property type="match status" value="1"/>
</dbReference>
<dbReference type="Proteomes" id="UP000005254">
    <property type="component" value="Chromosome"/>
</dbReference>